<dbReference type="Proteomes" id="UP001491310">
    <property type="component" value="Unassembled WGS sequence"/>
</dbReference>
<feature type="domain" description="HD" evidence="4">
    <location>
        <begin position="149"/>
        <end position="252"/>
    </location>
</feature>
<gene>
    <name evidence="6" type="ORF">WJX75_008288</name>
</gene>
<keyword evidence="3" id="KW-0342">GTP-binding</keyword>
<comment type="caution">
    <text evidence="6">The sequence shown here is derived from an EMBL/GenBank/DDBJ whole genome shotgun (WGS) entry which is preliminary data.</text>
</comment>
<dbReference type="CDD" id="cd02116">
    <property type="entry name" value="ACT"/>
    <property type="match status" value="1"/>
</dbReference>
<organism evidence="6 7">
    <name type="scientific">Coccomyxa subellipsoidea</name>
    <dbReference type="NCBI Taxonomy" id="248742"/>
    <lineage>
        <taxon>Eukaryota</taxon>
        <taxon>Viridiplantae</taxon>
        <taxon>Chlorophyta</taxon>
        <taxon>core chlorophytes</taxon>
        <taxon>Trebouxiophyceae</taxon>
        <taxon>Trebouxiophyceae incertae sedis</taxon>
        <taxon>Coccomyxaceae</taxon>
        <taxon>Coccomyxa</taxon>
    </lineage>
</organism>
<dbReference type="PROSITE" id="PS51880">
    <property type="entry name" value="TGS"/>
    <property type="match status" value="1"/>
</dbReference>
<dbReference type="CDD" id="cd00077">
    <property type="entry name" value="HDc"/>
    <property type="match status" value="1"/>
</dbReference>
<comment type="similarity">
    <text evidence="1">Belongs to the RelA/SpoT family.</text>
</comment>
<dbReference type="SUPFAM" id="SSF81301">
    <property type="entry name" value="Nucleotidyltransferase"/>
    <property type="match status" value="1"/>
</dbReference>
<dbReference type="CDD" id="cd01668">
    <property type="entry name" value="TGS_RSH"/>
    <property type="match status" value="1"/>
</dbReference>
<dbReference type="SUPFAM" id="SSF55021">
    <property type="entry name" value="ACT-like"/>
    <property type="match status" value="1"/>
</dbReference>
<dbReference type="Pfam" id="PF13328">
    <property type="entry name" value="HD_4"/>
    <property type="match status" value="1"/>
</dbReference>
<dbReference type="SUPFAM" id="SSF109604">
    <property type="entry name" value="HD-domain/PDEase-like"/>
    <property type="match status" value="1"/>
</dbReference>
<evidence type="ECO:0000256" key="1">
    <source>
        <dbReference type="ARBA" id="ARBA00007476"/>
    </source>
</evidence>
<dbReference type="Pfam" id="PF02824">
    <property type="entry name" value="TGS"/>
    <property type="match status" value="1"/>
</dbReference>
<evidence type="ECO:0000313" key="7">
    <source>
        <dbReference type="Proteomes" id="UP001491310"/>
    </source>
</evidence>
<dbReference type="PANTHER" id="PTHR43061">
    <property type="entry name" value="GTP DIPHOSPHOKINASE RSH1, CHLOROPLASTIC-RELATED"/>
    <property type="match status" value="1"/>
</dbReference>
<dbReference type="Gene3D" id="1.10.3210.10">
    <property type="entry name" value="Hypothetical protein af1432"/>
    <property type="match status" value="1"/>
</dbReference>
<dbReference type="SMART" id="SM00954">
    <property type="entry name" value="RelA_SpoT"/>
    <property type="match status" value="1"/>
</dbReference>
<evidence type="ECO:0000313" key="6">
    <source>
        <dbReference type="EMBL" id="KAK9905033.1"/>
    </source>
</evidence>
<dbReference type="SUPFAM" id="SSF81271">
    <property type="entry name" value="TGS-like"/>
    <property type="match status" value="1"/>
</dbReference>
<dbReference type="InterPro" id="IPR003607">
    <property type="entry name" value="HD/PDEase_dom"/>
</dbReference>
<evidence type="ECO:0000256" key="2">
    <source>
        <dbReference type="ARBA" id="ARBA00013251"/>
    </source>
</evidence>
<dbReference type="Gene3D" id="3.30.70.260">
    <property type="match status" value="1"/>
</dbReference>
<dbReference type="PANTHER" id="PTHR43061:SF1">
    <property type="entry name" value="GTP DIPHOSPHOKINASE RSH1, CHLOROPLASTIC-RELATED"/>
    <property type="match status" value="1"/>
</dbReference>
<dbReference type="InterPro" id="IPR012676">
    <property type="entry name" value="TGS-like"/>
</dbReference>
<dbReference type="Gene3D" id="3.30.460.10">
    <property type="entry name" value="Beta Polymerase, domain 2"/>
    <property type="match status" value="1"/>
</dbReference>
<dbReference type="InterPro" id="IPR012675">
    <property type="entry name" value="Beta-grasp_dom_sf"/>
</dbReference>
<evidence type="ECO:0000256" key="3">
    <source>
        <dbReference type="ARBA" id="ARBA00023134"/>
    </source>
</evidence>
<name>A0ABR2YH07_9CHLO</name>
<dbReference type="PROSITE" id="PS51831">
    <property type="entry name" value="HD"/>
    <property type="match status" value="1"/>
</dbReference>
<dbReference type="InterPro" id="IPR007685">
    <property type="entry name" value="RelA_SpoT"/>
</dbReference>
<sequence>MFAPQLLLAERRCSNSLAGSTSAPESFYDEEKPRWRNLGRRGVLLQRLRAQLRFNPTDSTAFSGACPSTSQARQCSTQAGGQAVCTLQPTDYSFYQTLPADKVTDKFLWGRLEPLLGYLADEEKKKVLEALHLAYDSHNGQLRKSGEAFITHPVEVTRILAELKMDHESLIAGLLHDTVEDTENVKFEEIEFYFGKAVRQIVEGETRFSKIGAFENASRAELAALDLKQLFLAMTEEVRIIIVKLADRLHNMRTLDSMPPHKQKKIAEETLLVFAPLARLLGLYSIKEELEALSFRYSHPEEHALVQRRLDCLAKDQEDVVLKAQMALQEKLETDTFLQERVETFTVGAHQKNVYSIFRKLKERGMLLEDLQDVAQLRVIVKLRDANDSSLYGTGSQLCYHIMGLVHTMWAPIPGAVKDYIATPKTNGYQSLHTTVLPLGAEKLFPLEVQIRTAEMHRLAEYGIAGENWTTAKKASDPKTSRLPSLSDFNNSVNPASAVNALNGVFKRLMTLGDLNLYNYTAGMPALYGTANGNGNGKVNGTRLPSLEKAEGLQRRVNGISKDSVQAGRYGGLKLDQQVMARRINWLNSIREWQSEFVNSLSAREFVDCITDDLLGRGVFVFTPSGEVMRLPKGATVVDFAYHVHTDVGNQMFGAKVNGKVVHAGHALANAEVVEVLTYDGRPSRGSIERHQEWIAYAQTKTARHKLAKFLKDHADLVDPALSPDVTFVEASGMQEACAPSRQEAESQVLNLTIECTDRPGLLAEIAQIIADYGHNIKTYSGKGMYAGHFIMKYQLEGDPDRAAELCNAVGCMPSVLSWSLGCALNENGSAARE</sequence>
<dbReference type="InterPro" id="IPR004095">
    <property type="entry name" value="TGS"/>
</dbReference>
<feature type="domain" description="TGS" evidence="5">
    <location>
        <begin position="616"/>
        <end position="678"/>
    </location>
</feature>
<evidence type="ECO:0000259" key="4">
    <source>
        <dbReference type="PROSITE" id="PS51831"/>
    </source>
</evidence>
<dbReference type="InterPro" id="IPR045865">
    <property type="entry name" value="ACT-like_dom_sf"/>
</dbReference>
<dbReference type="InterPro" id="IPR043519">
    <property type="entry name" value="NT_sf"/>
</dbReference>
<keyword evidence="3" id="KW-0547">Nucleotide-binding</keyword>
<dbReference type="InterPro" id="IPR006674">
    <property type="entry name" value="HD_domain"/>
</dbReference>
<dbReference type="SMART" id="SM00471">
    <property type="entry name" value="HDc"/>
    <property type="match status" value="1"/>
</dbReference>
<evidence type="ECO:0000259" key="5">
    <source>
        <dbReference type="PROSITE" id="PS51880"/>
    </source>
</evidence>
<dbReference type="Gene3D" id="3.10.20.30">
    <property type="match status" value="1"/>
</dbReference>
<protein>
    <recommendedName>
        <fullName evidence="2">GTP diphosphokinase</fullName>
        <ecNumber evidence="2">2.7.6.5</ecNumber>
    </recommendedName>
</protein>
<dbReference type="CDD" id="cd05399">
    <property type="entry name" value="NT_Rel-Spo_like"/>
    <property type="match status" value="1"/>
</dbReference>
<keyword evidence="7" id="KW-1185">Reference proteome</keyword>
<dbReference type="EMBL" id="JALJOT010000012">
    <property type="protein sequence ID" value="KAK9905033.1"/>
    <property type="molecule type" value="Genomic_DNA"/>
</dbReference>
<accession>A0ABR2YH07</accession>
<dbReference type="Pfam" id="PF04607">
    <property type="entry name" value="RelA_SpoT"/>
    <property type="match status" value="1"/>
</dbReference>
<dbReference type="EC" id="2.7.6.5" evidence="2"/>
<dbReference type="InterPro" id="IPR033655">
    <property type="entry name" value="TGS_RelA/SpoT"/>
</dbReference>
<proteinExistence type="inferred from homology"/>
<reference evidence="6 7" key="1">
    <citation type="journal article" date="2024" name="Nat. Commun.">
        <title>Phylogenomics reveals the evolutionary origins of lichenization in chlorophyte algae.</title>
        <authorList>
            <person name="Puginier C."/>
            <person name="Libourel C."/>
            <person name="Otte J."/>
            <person name="Skaloud P."/>
            <person name="Haon M."/>
            <person name="Grisel S."/>
            <person name="Petersen M."/>
            <person name="Berrin J.G."/>
            <person name="Delaux P.M."/>
            <person name="Dal Grande F."/>
            <person name="Keller J."/>
        </authorList>
    </citation>
    <scope>NUCLEOTIDE SEQUENCE [LARGE SCALE GENOMIC DNA]</scope>
    <source>
        <strain evidence="6 7">SAG 216-7</strain>
    </source>
</reference>